<dbReference type="Proteomes" id="UP000076447">
    <property type="component" value="Unassembled WGS sequence"/>
</dbReference>
<dbReference type="AlphaFoldDB" id="A0A163T7N5"/>
<feature type="compositionally biased region" description="Basic and acidic residues" evidence="1">
    <location>
        <begin position="338"/>
        <end position="348"/>
    </location>
</feature>
<reference evidence="2 3" key="1">
    <citation type="submission" date="2016-01" db="EMBL/GenBank/DDBJ databases">
        <title>Genome sequence of Oerskovia enterophila VJag, an agar and cellulose degrading bacterium.</title>
        <authorList>
            <person name="Poehlein A."/>
            <person name="Jag V."/>
            <person name="Bengelsdorf F."/>
            <person name="Duerre P."/>
            <person name="Daniel R."/>
        </authorList>
    </citation>
    <scope>NUCLEOTIDE SEQUENCE [LARGE SCALE GENOMIC DNA]</scope>
    <source>
        <strain evidence="2 3">VJag</strain>
    </source>
</reference>
<feature type="region of interest" description="Disordered" evidence="1">
    <location>
        <begin position="227"/>
        <end position="379"/>
    </location>
</feature>
<evidence type="ECO:0000313" key="3">
    <source>
        <dbReference type="Proteomes" id="UP000076447"/>
    </source>
</evidence>
<feature type="compositionally biased region" description="Low complexity" evidence="1">
    <location>
        <begin position="63"/>
        <end position="79"/>
    </location>
</feature>
<feature type="compositionally biased region" description="Basic and acidic residues" evidence="1">
    <location>
        <begin position="286"/>
        <end position="304"/>
    </location>
</feature>
<protein>
    <submittedName>
        <fullName evidence="2">Uncharacterized protein</fullName>
    </submittedName>
</protein>
<feature type="compositionally biased region" description="Basic and acidic residues" evidence="1">
    <location>
        <begin position="87"/>
        <end position="100"/>
    </location>
</feature>
<comment type="caution">
    <text evidence="2">The sequence shown here is derived from an EMBL/GenBank/DDBJ whole genome shotgun (WGS) entry which is preliminary data.</text>
</comment>
<feature type="compositionally biased region" description="Basic and acidic residues" evidence="1">
    <location>
        <begin position="37"/>
        <end position="50"/>
    </location>
</feature>
<accession>A0A163T7N5</accession>
<name>A0A163T7N5_9CELL</name>
<feature type="compositionally biased region" description="Gly residues" evidence="1">
    <location>
        <begin position="27"/>
        <end position="36"/>
    </location>
</feature>
<organism evidence="2 3">
    <name type="scientific">Oerskovia enterophila</name>
    <dbReference type="NCBI Taxonomy" id="43678"/>
    <lineage>
        <taxon>Bacteria</taxon>
        <taxon>Bacillati</taxon>
        <taxon>Actinomycetota</taxon>
        <taxon>Actinomycetes</taxon>
        <taxon>Micrococcales</taxon>
        <taxon>Cellulomonadaceae</taxon>
        <taxon>Oerskovia</taxon>
    </lineage>
</organism>
<feature type="region of interest" description="Disordered" evidence="1">
    <location>
        <begin position="140"/>
        <end position="171"/>
    </location>
</feature>
<proteinExistence type="predicted"/>
<feature type="region of interest" description="Disordered" evidence="1">
    <location>
        <begin position="1"/>
        <end position="100"/>
    </location>
</feature>
<evidence type="ECO:0000256" key="1">
    <source>
        <dbReference type="SAM" id="MobiDB-lite"/>
    </source>
</evidence>
<gene>
    <name evidence="2" type="ORF">OJAG_00830</name>
</gene>
<dbReference type="EMBL" id="LRIE01000020">
    <property type="protein sequence ID" value="KZM37201.1"/>
    <property type="molecule type" value="Genomic_DNA"/>
</dbReference>
<feature type="region of interest" description="Disordered" evidence="1">
    <location>
        <begin position="393"/>
        <end position="425"/>
    </location>
</feature>
<sequence>MHEALDGLGRGSGARRPPAQDLEQVGRGQGLPGAVGEGREEVEPQARDPRAAQVGFEGRAERAALVAAADGPRGASRRGPGSGERGPAARERQLEPVLARERHRERGRVLAVVDDEAGRERELGNERGGRLVDLEGRREATQVAHAQPARAQDVRGRGLPQGQEVRDEPDHVLGCAGGLGRDGVLGEVRGVGLGWVRGRARVRAAAAQRERDLARQDDVTLVRGEEQAVAQEPGRGLAAHGVGAGRDPHGRPPGQGVEDAPRPWGSVGEESAEGYGRLVGRRARRRVGERGGRVRGAEPRRVGAEDLGQARGDGQVARGRRVRRVGGTPVPQQGPLEQVRDRRADERGVGGLGRQGGQEPVDRDGRVGSGWGGGLVPEDQDGVEHLQLEGVEAGDGPVQAGTAGGAGCERTQGRRRRSGQVRALHQQRDEVLVAAGAKSLGEGPARSRRR</sequence>
<evidence type="ECO:0000313" key="2">
    <source>
        <dbReference type="EMBL" id="KZM37201.1"/>
    </source>
</evidence>